<accession>A0A9Q4T3K7</accession>
<evidence type="ECO:0000256" key="1">
    <source>
        <dbReference type="SAM" id="Phobius"/>
    </source>
</evidence>
<keyword evidence="1" id="KW-0472">Membrane</keyword>
<dbReference type="EMBL" id="RPBY01000005">
    <property type="protein sequence ID" value="NCH88634.1"/>
    <property type="molecule type" value="Genomic_DNA"/>
</dbReference>
<dbReference type="RefSeq" id="WP_161591108.1">
    <property type="nucleotide sequence ID" value="NZ_RPBY01000005.1"/>
</dbReference>
<evidence type="ECO:0000313" key="3">
    <source>
        <dbReference type="Proteomes" id="UP000778262"/>
    </source>
</evidence>
<evidence type="ECO:0000313" key="2">
    <source>
        <dbReference type="EMBL" id="NCH88634.1"/>
    </source>
</evidence>
<keyword evidence="1" id="KW-1133">Transmembrane helix</keyword>
<comment type="caution">
    <text evidence="2">The sequence shown here is derived from an EMBL/GenBank/DDBJ whole genome shotgun (WGS) entry which is preliminary data.</text>
</comment>
<reference evidence="2" key="1">
    <citation type="submission" date="2018-11" db="EMBL/GenBank/DDBJ databases">
        <title>Genomics analysis of Putative Virulence Factors on Adhesion and Cytotoxicity for Cronobacter spp.</title>
        <authorList>
            <person name="Cui J."/>
        </authorList>
    </citation>
    <scope>NUCLEOTIDE SEQUENCE</scope>
    <source>
        <strain evidence="2">SD69</strain>
    </source>
</reference>
<gene>
    <name evidence="2" type="ORF">EHJ13_14480</name>
</gene>
<proteinExistence type="predicted"/>
<feature type="transmembrane region" description="Helical" evidence="1">
    <location>
        <begin position="6"/>
        <end position="24"/>
    </location>
</feature>
<sequence>MAEVFLAIVGFMLAIIVIYFIISFQMAREQKFKAAAIRVDARILEMRYSSSSESGSVTYKMKVIFTTDRGPETAVGSATLSSPGMIYVKDHKTIPTYYLKDNPQKILIATDEIPDLLSQ</sequence>
<keyword evidence="1" id="KW-0812">Transmembrane</keyword>
<dbReference type="AlphaFoldDB" id="A0A9Q4T3K7"/>
<organism evidence="2 3">
    <name type="scientific">Cronobacter dublinensis</name>
    <dbReference type="NCBI Taxonomy" id="413497"/>
    <lineage>
        <taxon>Bacteria</taxon>
        <taxon>Pseudomonadati</taxon>
        <taxon>Pseudomonadota</taxon>
        <taxon>Gammaproteobacteria</taxon>
        <taxon>Enterobacterales</taxon>
        <taxon>Enterobacteriaceae</taxon>
        <taxon>Cronobacter</taxon>
    </lineage>
</organism>
<name>A0A9Q4T3K7_9ENTR</name>
<dbReference type="Proteomes" id="UP000778262">
    <property type="component" value="Unassembled WGS sequence"/>
</dbReference>
<protein>
    <submittedName>
        <fullName evidence="2">DUF3592 domain-containing protein</fullName>
    </submittedName>
</protein>